<evidence type="ECO:0000313" key="3">
    <source>
        <dbReference type="Proteomes" id="UP000012012"/>
    </source>
</evidence>
<reference evidence="2 3" key="1">
    <citation type="submission" date="2012-11" db="EMBL/GenBank/DDBJ databases">
        <authorList>
            <person name="Weinstock G."/>
            <person name="Sodergren E."/>
            <person name="Lobos E.A."/>
            <person name="Fulton L."/>
            <person name="Fulton R."/>
            <person name="Courtney L."/>
            <person name="Fronick C."/>
            <person name="O'Laughlin M."/>
            <person name="Godfrey J."/>
            <person name="Wilson R.M."/>
            <person name="Miner T."/>
            <person name="Farmer C."/>
            <person name="Delehaunty K."/>
            <person name="Cordes M."/>
            <person name="Minx P."/>
            <person name="Tomlinson C."/>
            <person name="Chen J."/>
            <person name="Wollam A."/>
            <person name="Pepin K.H."/>
            <person name="Bhonagiri V."/>
            <person name="Zhang X."/>
            <person name="Suruliraj S."/>
            <person name="Antonio M."/>
            <person name="Secka O."/>
            <person name="Thomas J."/>
            <person name="Warren W."/>
            <person name="Mitreva M."/>
            <person name="Mardis E.R."/>
            <person name="Wilson R.K."/>
        </authorList>
    </citation>
    <scope>NUCLEOTIDE SEQUENCE [LARGE SCALE GENOMIC DNA]</scope>
    <source>
        <strain evidence="2 3">GAM120Ai</strain>
    </source>
</reference>
<protein>
    <submittedName>
        <fullName evidence="2">Uncharacterized protein</fullName>
    </submittedName>
</protein>
<comment type="caution">
    <text evidence="2">The sequence shown here is derived from an EMBL/GenBank/DDBJ whole genome shotgun (WGS) entry which is preliminary data.</text>
</comment>
<dbReference type="AlphaFoldDB" id="A0AAV3IG18"/>
<dbReference type="EMBL" id="APDF01000014">
    <property type="protein sequence ID" value="EMG96705.1"/>
    <property type="molecule type" value="Genomic_DNA"/>
</dbReference>
<proteinExistence type="predicted"/>
<organism evidence="2 3">
    <name type="scientific">Helicobacter pylori GAM120Ai</name>
    <dbReference type="NCBI Taxonomy" id="1159029"/>
    <lineage>
        <taxon>Bacteria</taxon>
        <taxon>Pseudomonadati</taxon>
        <taxon>Campylobacterota</taxon>
        <taxon>Epsilonproteobacteria</taxon>
        <taxon>Campylobacterales</taxon>
        <taxon>Helicobacteraceae</taxon>
        <taxon>Helicobacter</taxon>
    </lineage>
</organism>
<dbReference type="Proteomes" id="UP000012012">
    <property type="component" value="Unassembled WGS sequence"/>
</dbReference>
<evidence type="ECO:0000313" key="2">
    <source>
        <dbReference type="EMBL" id="EMG96705.1"/>
    </source>
</evidence>
<feature type="region of interest" description="Disordered" evidence="1">
    <location>
        <begin position="1"/>
        <end position="39"/>
    </location>
</feature>
<evidence type="ECO:0000256" key="1">
    <source>
        <dbReference type="SAM" id="MobiDB-lite"/>
    </source>
</evidence>
<sequence>MVTKNSRNGLIESPLAPNDKRKEINPLNPDGINPLKRNN</sequence>
<accession>A0AAV3IG18</accession>
<name>A0AAV3IG18_HELPX</name>
<gene>
    <name evidence="2" type="ORF">HMPREF1401_00430</name>
</gene>